<evidence type="ECO:0000313" key="3">
    <source>
        <dbReference type="Proteomes" id="UP000001064"/>
    </source>
</evidence>
<proteinExistence type="predicted"/>
<organism evidence="2 3">
    <name type="scientific">Dictyostelium purpureum</name>
    <name type="common">Slime mold</name>
    <dbReference type="NCBI Taxonomy" id="5786"/>
    <lineage>
        <taxon>Eukaryota</taxon>
        <taxon>Amoebozoa</taxon>
        <taxon>Evosea</taxon>
        <taxon>Eumycetozoa</taxon>
        <taxon>Dictyostelia</taxon>
        <taxon>Dictyosteliales</taxon>
        <taxon>Dictyosteliaceae</taxon>
        <taxon>Dictyostelium</taxon>
    </lineage>
</organism>
<dbReference type="InterPro" id="IPR040310">
    <property type="entry name" value="DDB_G0292248"/>
</dbReference>
<evidence type="ECO:0000313" key="2">
    <source>
        <dbReference type="EMBL" id="EGC39935.1"/>
    </source>
</evidence>
<dbReference type="PANTHER" id="PTHR31648:SF4">
    <property type="entry name" value="CARBOHYDRATE BINDING DOMAIN-CONTAINING PROTEIN"/>
    <property type="match status" value="1"/>
</dbReference>
<dbReference type="GeneID" id="10509439"/>
<name>F0Z802_DICPU</name>
<accession>F0Z802</accession>
<sequence length="322" mass="35867">MKLLLSLILIVALSSSFINAFKMPSKGIKDVDCAAKISSLSGYNTWFDVVSANGVYQNGDQEGQASFYESGYVSVDYDNNQVYVMFGLNIDGNDVVGKTWLFSKNQTQYVIVDDQTCIKVPFTSGIPVTNEFTKVGEINLGMINTQILQPAASDSLTIQEIFVETQYCSPIASKIANAPNKTPGSTIMNFYNYQNIVAPADFVLPAECSDLNSIKLSSHNEVFGNTKNYGICAIGFYSTFRFGKLFTKKSITQVESWEKDDHQLEDSDQLDDLVNSFGSLSVLTSEEEIENKQLMEQYSNLLQHFDNTLDECSNQLDQQLKK</sequence>
<feature type="signal peptide" evidence="1">
    <location>
        <begin position="1"/>
        <end position="20"/>
    </location>
</feature>
<dbReference type="EMBL" id="GL870949">
    <property type="protein sequence ID" value="EGC39935.1"/>
    <property type="molecule type" value="Genomic_DNA"/>
</dbReference>
<feature type="chain" id="PRO_5003264951" evidence="1">
    <location>
        <begin position="21"/>
        <end position="322"/>
    </location>
</feature>
<dbReference type="Proteomes" id="UP000001064">
    <property type="component" value="Unassembled WGS sequence"/>
</dbReference>
<evidence type="ECO:0000256" key="1">
    <source>
        <dbReference type="SAM" id="SignalP"/>
    </source>
</evidence>
<keyword evidence="1" id="KW-0732">Signal</keyword>
<dbReference type="Pfam" id="PF25544">
    <property type="entry name" value="Ependymin_amoebozoa"/>
    <property type="match status" value="1"/>
</dbReference>
<gene>
    <name evidence="2" type="ORF">DICPUDRAFT_147236</name>
</gene>
<dbReference type="PANTHER" id="PTHR31648">
    <property type="entry name" value="TRANSMEMBRANE PROTEIN-RELATED"/>
    <property type="match status" value="1"/>
</dbReference>
<dbReference type="VEuPathDB" id="AmoebaDB:DICPUDRAFT_147236"/>
<reference evidence="3" key="1">
    <citation type="journal article" date="2011" name="Genome Biol.">
        <title>Comparative genomics of the social amoebae Dictyostelium discoideum and Dictyostelium purpureum.</title>
        <authorList>
            <consortium name="US DOE Joint Genome Institute (JGI-PGF)"/>
            <person name="Sucgang R."/>
            <person name="Kuo A."/>
            <person name="Tian X."/>
            <person name="Salerno W."/>
            <person name="Parikh A."/>
            <person name="Feasley C.L."/>
            <person name="Dalin E."/>
            <person name="Tu H."/>
            <person name="Huang E."/>
            <person name="Barry K."/>
            <person name="Lindquist E."/>
            <person name="Shapiro H."/>
            <person name="Bruce D."/>
            <person name="Schmutz J."/>
            <person name="Salamov A."/>
            <person name="Fey P."/>
            <person name="Gaudet P."/>
            <person name="Anjard C."/>
            <person name="Babu M.M."/>
            <person name="Basu S."/>
            <person name="Bushmanova Y."/>
            <person name="van der Wel H."/>
            <person name="Katoh-Kurasawa M."/>
            <person name="Dinh C."/>
            <person name="Coutinho P.M."/>
            <person name="Saito T."/>
            <person name="Elias M."/>
            <person name="Schaap P."/>
            <person name="Kay R.R."/>
            <person name="Henrissat B."/>
            <person name="Eichinger L."/>
            <person name="Rivero F."/>
            <person name="Putnam N.H."/>
            <person name="West C.M."/>
            <person name="Loomis W.F."/>
            <person name="Chisholm R.L."/>
            <person name="Shaulsky G."/>
            <person name="Strassmann J.E."/>
            <person name="Queller D.C."/>
            <person name="Kuspa A."/>
            <person name="Grigoriev I.V."/>
        </authorList>
    </citation>
    <scope>NUCLEOTIDE SEQUENCE [LARGE SCALE GENOMIC DNA]</scope>
    <source>
        <strain evidence="3">QSDP1</strain>
    </source>
</reference>
<dbReference type="OrthoDB" id="19902at2759"/>
<dbReference type="InParanoid" id="F0Z802"/>
<dbReference type="OMA" id="TITINYC"/>
<dbReference type="AlphaFoldDB" id="F0Z802"/>
<keyword evidence="3" id="KW-1185">Reference proteome</keyword>
<protein>
    <submittedName>
        <fullName evidence="2">Uncharacterized protein</fullName>
    </submittedName>
</protein>
<dbReference type="KEGG" id="dpp:DICPUDRAFT_147236"/>
<dbReference type="RefSeq" id="XP_003283564.1">
    <property type="nucleotide sequence ID" value="XM_003283516.1"/>
</dbReference>